<dbReference type="Pfam" id="PF01926">
    <property type="entry name" value="MMR_HSR1"/>
    <property type="match status" value="1"/>
</dbReference>
<keyword evidence="3 10" id="KW-0132">Cell division</keyword>
<dbReference type="Gene3D" id="3.40.50.300">
    <property type="entry name" value="P-loop containing nucleotide triphosphate hydrolases"/>
    <property type="match status" value="1"/>
</dbReference>
<evidence type="ECO:0000313" key="13">
    <source>
        <dbReference type="Proteomes" id="UP000215452"/>
    </source>
</evidence>
<dbReference type="InterPro" id="IPR030393">
    <property type="entry name" value="G_ENGB_dom"/>
</dbReference>
<dbReference type="SUPFAM" id="SSF52540">
    <property type="entry name" value="P-loop containing nucleoside triphosphate hydrolases"/>
    <property type="match status" value="1"/>
</dbReference>
<organism evidence="12 13">
    <name type="scientific">Mesomycoplasma hyopneumoniae</name>
    <name type="common">Mycoplasma hyopneumoniae</name>
    <dbReference type="NCBI Taxonomy" id="2099"/>
    <lineage>
        <taxon>Bacteria</taxon>
        <taxon>Bacillati</taxon>
        <taxon>Mycoplasmatota</taxon>
        <taxon>Mycoplasmoidales</taxon>
        <taxon>Metamycoplasmataceae</taxon>
        <taxon>Mesomycoplasma</taxon>
    </lineage>
</organism>
<comment type="function">
    <text evidence="10">Necessary for normal cell division and for the maintenance of normal septation.</text>
</comment>
<evidence type="ECO:0000256" key="3">
    <source>
        <dbReference type="ARBA" id="ARBA00022618"/>
    </source>
</evidence>
<dbReference type="InterPro" id="IPR006073">
    <property type="entry name" value="GTP-bd"/>
</dbReference>
<evidence type="ECO:0000256" key="4">
    <source>
        <dbReference type="ARBA" id="ARBA00022723"/>
    </source>
</evidence>
<dbReference type="GO" id="GO:0005829">
    <property type="term" value="C:cytosol"/>
    <property type="evidence" value="ECO:0007669"/>
    <property type="project" value="TreeGrafter"/>
</dbReference>
<dbReference type="Proteomes" id="UP000215452">
    <property type="component" value="Chromosome"/>
</dbReference>
<dbReference type="EMBL" id="CP022714">
    <property type="protein sequence ID" value="ASU14673.1"/>
    <property type="molecule type" value="Genomic_DNA"/>
</dbReference>
<keyword evidence="4" id="KW-0479">Metal-binding</keyword>
<dbReference type="NCBIfam" id="TIGR00231">
    <property type="entry name" value="small_GTP"/>
    <property type="match status" value="1"/>
</dbReference>
<sequence>MVKCKLFFWLISWFLKVKNGEKVWKFLKSCPENCYSEPQFAFIGRSNVGKSTLINALANKKIAKTSTKPGRTQLLNFYKNESEKLFVDLPGYGYAAVSKTKKDQIDRIIAGYFQKDQPISAVFLILDARVGFTNLDYIMIEYIIKQGFKLHILANKIDKTNQSTRAILLNQCKKLKLNCLLISAKNKNNLSKLQELLE</sequence>
<keyword evidence="7 10" id="KW-0342">GTP-binding</keyword>
<dbReference type="NCBIfam" id="TIGR03598">
    <property type="entry name" value="GTPase_YsxC"/>
    <property type="match status" value="1"/>
</dbReference>
<evidence type="ECO:0000256" key="10">
    <source>
        <dbReference type="HAMAP-Rule" id="MF_00321"/>
    </source>
</evidence>
<dbReference type="InterPro" id="IPR019987">
    <property type="entry name" value="GTP-bd_ribosome_bio_YsxC"/>
</dbReference>
<dbReference type="PANTHER" id="PTHR11649">
    <property type="entry name" value="MSS1/TRME-RELATED GTP-BINDING PROTEIN"/>
    <property type="match status" value="1"/>
</dbReference>
<evidence type="ECO:0000256" key="1">
    <source>
        <dbReference type="ARBA" id="ARBA00001946"/>
    </source>
</evidence>
<evidence type="ECO:0000259" key="11">
    <source>
        <dbReference type="PROSITE" id="PS51706"/>
    </source>
</evidence>
<gene>
    <name evidence="10 12" type="primary">engB</name>
    <name evidence="12" type="ORF">CIB43_00787</name>
</gene>
<evidence type="ECO:0000256" key="2">
    <source>
        <dbReference type="ARBA" id="ARBA00009638"/>
    </source>
</evidence>
<proteinExistence type="inferred from homology"/>
<dbReference type="InterPro" id="IPR005225">
    <property type="entry name" value="Small_GTP-bd"/>
</dbReference>
<evidence type="ECO:0000256" key="6">
    <source>
        <dbReference type="ARBA" id="ARBA00022842"/>
    </source>
</evidence>
<evidence type="ECO:0000313" key="12">
    <source>
        <dbReference type="EMBL" id="ASU14673.1"/>
    </source>
</evidence>
<dbReference type="InterPro" id="IPR027417">
    <property type="entry name" value="P-loop_NTPase"/>
</dbReference>
<dbReference type="HAMAP" id="MF_00321">
    <property type="entry name" value="GTPase_EngB"/>
    <property type="match status" value="1"/>
</dbReference>
<evidence type="ECO:0000256" key="5">
    <source>
        <dbReference type="ARBA" id="ARBA00022741"/>
    </source>
</evidence>
<dbReference type="GO" id="GO:0005525">
    <property type="term" value="F:GTP binding"/>
    <property type="evidence" value="ECO:0007669"/>
    <property type="project" value="UniProtKB-UniRule"/>
</dbReference>
<reference evidence="12 13" key="1">
    <citation type="submission" date="2017-08" db="EMBL/GenBank/DDBJ databases">
        <title>The complete genome sequence of a Mycoplasma hyopneumoniae isolate in Korea.</title>
        <authorList>
            <person name="Han J."/>
            <person name="Lee N."/>
        </authorList>
    </citation>
    <scope>NUCLEOTIDE SEQUENCE [LARGE SCALE GENOMIC DNA]</scope>
    <source>
        <strain evidence="12 13">KM014</strain>
    </source>
</reference>
<keyword evidence="9 10" id="KW-0131">Cell cycle</keyword>
<name>A0A223MAV1_MESHO</name>
<comment type="cofactor">
    <cofactor evidence="1">
        <name>Mg(2+)</name>
        <dbReference type="ChEBI" id="CHEBI:18420"/>
    </cofactor>
</comment>
<keyword evidence="6" id="KW-0460">Magnesium</keyword>
<evidence type="ECO:0000256" key="8">
    <source>
        <dbReference type="ARBA" id="ARBA00023210"/>
    </source>
</evidence>
<comment type="similarity">
    <text evidence="2 10">Belongs to the TRAFAC class TrmE-Era-EngA-EngB-Septin-like GTPase superfamily. EngB GTPase family.</text>
</comment>
<protein>
    <recommendedName>
        <fullName evidence="10">Probable GTP-binding protein EngB</fullName>
    </recommendedName>
</protein>
<evidence type="ECO:0000256" key="9">
    <source>
        <dbReference type="ARBA" id="ARBA00023306"/>
    </source>
</evidence>
<accession>A0A223MAV1</accession>
<dbReference type="CDD" id="cd01876">
    <property type="entry name" value="YihA_EngB"/>
    <property type="match status" value="1"/>
</dbReference>
<evidence type="ECO:0000256" key="7">
    <source>
        <dbReference type="ARBA" id="ARBA00023134"/>
    </source>
</evidence>
<feature type="domain" description="EngB-type G" evidence="11">
    <location>
        <begin position="36"/>
        <end position="198"/>
    </location>
</feature>
<keyword evidence="5 10" id="KW-0547">Nucleotide-binding</keyword>
<dbReference type="AlphaFoldDB" id="A0A223MAV1"/>
<keyword evidence="8 10" id="KW-0717">Septation</keyword>
<dbReference type="GO" id="GO:0046872">
    <property type="term" value="F:metal ion binding"/>
    <property type="evidence" value="ECO:0007669"/>
    <property type="project" value="UniProtKB-KW"/>
</dbReference>
<dbReference type="PANTHER" id="PTHR11649:SF13">
    <property type="entry name" value="ENGB-TYPE G DOMAIN-CONTAINING PROTEIN"/>
    <property type="match status" value="1"/>
</dbReference>
<dbReference type="PROSITE" id="PS51706">
    <property type="entry name" value="G_ENGB"/>
    <property type="match status" value="1"/>
</dbReference>
<dbReference type="GO" id="GO:0000917">
    <property type="term" value="P:division septum assembly"/>
    <property type="evidence" value="ECO:0007669"/>
    <property type="project" value="UniProtKB-KW"/>
</dbReference>